<dbReference type="RefSeq" id="WP_133572006.1">
    <property type="nucleotide sequence ID" value="NZ_SNYR01000001.1"/>
</dbReference>
<gene>
    <name evidence="2" type="ORF">ATL17_1396</name>
</gene>
<feature type="domain" description="Thiamine phosphate synthase/TenI" evidence="1">
    <location>
        <begin position="3"/>
        <end position="155"/>
    </location>
</feature>
<dbReference type="Pfam" id="PF02581">
    <property type="entry name" value="TMP-TENI"/>
    <property type="match status" value="1"/>
</dbReference>
<dbReference type="GO" id="GO:0009228">
    <property type="term" value="P:thiamine biosynthetic process"/>
    <property type="evidence" value="ECO:0007669"/>
    <property type="project" value="UniProtKB-KW"/>
</dbReference>
<accession>A0A4R6VTG0</accession>
<evidence type="ECO:0000313" key="2">
    <source>
        <dbReference type="EMBL" id="TDQ67383.1"/>
    </source>
</evidence>
<name>A0A4R6VTG0_9HYPH</name>
<dbReference type="CDD" id="cd00564">
    <property type="entry name" value="TMP_TenI"/>
    <property type="match status" value="1"/>
</dbReference>
<dbReference type="AlphaFoldDB" id="A0A4R6VTG0"/>
<sequence>MQIYLIVPPKADEQTQQTCLELCQTGHVSALLIQRGEMAEYDYFDWAKTLIGPAQSNEVAVLLDNVPQAVRSLKADGVHITQSAKETGEWCKKLKPESIVGAGEIFSRHDAMTKGEKDVDYVFFGHLDPAKSGDDEETAEMANWWAETFEVPAVGFVHETDLLNKHVEFCAVRYQVFGTENPVAALQKIVDELNKK</sequence>
<protein>
    <submittedName>
        <fullName evidence="2">Thiamine-phosphate pyrophosphorylase</fullName>
    </submittedName>
</protein>
<dbReference type="InterPro" id="IPR013785">
    <property type="entry name" value="Aldolase_TIM"/>
</dbReference>
<dbReference type="OrthoDB" id="7159061at2"/>
<proteinExistence type="predicted"/>
<comment type="caution">
    <text evidence="2">The sequence shown here is derived from an EMBL/GenBank/DDBJ whole genome shotgun (WGS) entry which is preliminary data.</text>
</comment>
<reference evidence="2 3" key="1">
    <citation type="submission" date="2019-03" db="EMBL/GenBank/DDBJ databases">
        <title>Genomic Encyclopedia of Type Strains, Phase III (KMG-III): the genomes of soil and plant-associated and newly described type strains.</title>
        <authorList>
            <person name="Whitman W."/>
        </authorList>
    </citation>
    <scope>NUCLEOTIDE SEQUENCE [LARGE SCALE GENOMIC DNA]</scope>
    <source>
        <strain evidence="2 3">CGMCC 1.7002</strain>
    </source>
</reference>
<dbReference type="Gene3D" id="3.20.20.70">
    <property type="entry name" value="Aldolase class I"/>
    <property type="match status" value="1"/>
</dbReference>
<keyword evidence="3" id="KW-1185">Reference proteome</keyword>
<dbReference type="Proteomes" id="UP000295391">
    <property type="component" value="Unassembled WGS sequence"/>
</dbReference>
<dbReference type="InterPro" id="IPR036206">
    <property type="entry name" value="ThiamineP_synth_sf"/>
</dbReference>
<dbReference type="SUPFAM" id="SSF51391">
    <property type="entry name" value="Thiamin phosphate synthase"/>
    <property type="match status" value="1"/>
</dbReference>
<organism evidence="2 3">
    <name type="scientific">Maritalea mobilis</name>
    <dbReference type="NCBI Taxonomy" id="483324"/>
    <lineage>
        <taxon>Bacteria</taxon>
        <taxon>Pseudomonadati</taxon>
        <taxon>Pseudomonadota</taxon>
        <taxon>Alphaproteobacteria</taxon>
        <taxon>Hyphomicrobiales</taxon>
        <taxon>Devosiaceae</taxon>
        <taxon>Maritalea</taxon>
    </lineage>
</organism>
<evidence type="ECO:0000313" key="3">
    <source>
        <dbReference type="Proteomes" id="UP000295391"/>
    </source>
</evidence>
<evidence type="ECO:0000259" key="1">
    <source>
        <dbReference type="Pfam" id="PF02581"/>
    </source>
</evidence>
<dbReference type="InterPro" id="IPR022998">
    <property type="entry name" value="ThiamineP_synth_TenI"/>
</dbReference>
<dbReference type="EMBL" id="SNYR01000001">
    <property type="protein sequence ID" value="TDQ67383.1"/>
    <property type="molecule type" value="Genomic_DNA"/>
</dbReference>